<dbReference type="InterPro" id="IPR004154">
    <property type="entry name" value="Anticodon-bd"/>
</dbReference>
<accession>A0A1J1J937</accession>
<dbReference type="Pfam" id="PF00587">
    <property type="entry name" value="tRNA-synt_2b"/>
    <property type="match status" value="1"/>
</dbReference>
<comment type="catalytic activity">
    <reaction evidence="8">
        <text>tRNA(Pro) + L-proline + ATP = L-prolyl-tRNA(Pro) + AMP + diphosphate</text>
        <dbReference type="Rhea" id="RHEA:14305"/>
        <dbReference type="Rhea" id="RHEA-COMP:9700"/>
        <dbReference type="Rhea" id="RHEA-COMP:9702"/>
        <dbReference type="ChEBI" id="CHEBI:30616"/>
        <dbReference type="ChEBI" id="CHEBI:33019"/>
        <dbReference type="ChEBI" id="CHEBI:60039"/>
        <dbReference type="ChEBI" id="CHEBI:78442"/>
        <dbReference type="ChEBI" id="CHEBI:78532"/>
        <dbReference type="ChEBI" id="CHEBI:456215"/>
        <dbReference type="EC" id="6.1.1.15"/>
    </reaction>
</comment>
<keyword evidence="4" id="KW-0067">ATP-binding</keyword>
<organism evidence="11 12">
    <name type="scientific">Clunio marinus</name>
    <dbReference type="NCBI Taxonomy" id="568069"/>
    <lineage>
        <taxon>Eukaryota</taxon>
        <taxon>Metazoa</taxon>
        <taxon>Ecdysozoa</taxon>
        <taxon>Arthropoda</taxon>
        <taxon>Hexapoda</taxon>
        <taxon>Insecta</taxon>
        <taxon>Pterygota</taxon>
        <taxon>Neoptera</taxon>
        <taxon>Endopterygota</taxon>
        <taxon>Diptera</taxon>
        <taxon>Nematocera</taxon>
        <taxon>Chironomoidea</taxon>
        <taxon>Chironomidae</taxon>
        <taxon>Clunio</taxon>
    </lineage>
</organism>
<dbReference type="FunFam" id="3.30.930.10:FF:000042">
    <property type="entry name" value="probable proline--tRNA ligase, mitochondrial"/>
    <property type="match status" value="1"/>
</dbReference>
<dbReference type="InterPro" id="IPR050062">
    <property type="entry name" value="Pro-tRNA_synthetase"/>
</dbReference>
<evidence type="ECO:0000256" key="9">
    <source>
        <dbReference type="ARBA" id="ARBA00071545"/>
    </source>
</evidence>
<evidence type="ECO:0000256" key="6">
    <source>
        <dbReference type="ARBA" id="ARBA00023146"/>
    </source>
</evidence>
<dbReference type="PANTHER" id="PTHR42753:SF10">
    <property type="entry name" value="PROLINE--TRNA LIGASE, MITOCHONDRIAL-RELATED"/>
    <property type="match status" value="1"/>
</dbReference>
<dbReference type="OrthoDB" id="10267474at2759"/>
<dbReference type="InterPro" id="IPR045864">
    <property type="entry name" value="aa-tRNA-synth_II/BPL/LPL"/>
</dbReference>
<dbReference type="GO" id="GO:0005739">
    <property type="term" value="C:mitochondrion"/>
    <property type="evidence" value="ECO:0007669"/>
    <property type="project" value="TreeGrafter"/>
</dbReference>
<evidence type="ECO:0000256" key="3">
    <source>
        <dbReference type="ARBA" id="ARBA00022741"/>
    </source>
</evidence>
<dbReference type="AlphaFoldDB" id="A0A1J1J937"/>
<dbReference type="Proteomes" id="UP000183832">
    <property type="component" value="Unassembled WGS sequence"/>
</dbReference>
<dbReference type="GO" id="GO:0006433">
    <property type="term" value="P:prolyl-tRNA aminoacylation"/>
    <property type="evidence" value="ECO:0007669"/>
    <property type="project" value="InterPro"/>
</dbReference>
<protein>
    <recommendedName>
        <fullName evidence="9">Probable proline--tRNA ligase, mitochondrial</fullName>
        <ecNumber evidence="1">6.1.1.15</ecNumber>
    </recommendedName>
    <alternativeName>
        <fullName evidence="7">Prolyl-tRNA synthetase</fullName>
    </alternativeName>
</protein>
<dbReference type="GO" id="GO:0004827">
    <property type="term" value="F:proline-tRNA ligase activity"/>
    <property type="evidence" value="ECO:0007669"/>
    <property type="project" value="UniProtKB-EC"/>
</dbReference>
<keyword evidence="6" id="KW-0030">Aminoacyl-tRNA synthetase</keyword>
<sequence>MNRISKIFQPLLIIPKNAVVRNQDLTSKSQRLMMECGLIRPSGNGSFFILPILQRSVEKLVGIIDHHMQKIDCQKITMPTLTSADLWKMSGRFEDAQSELLIVKDRHEKLHLLSPTHEESITSLLASIAGTSYRLFPLKFYQITSKFRDEMKPRFGLIRAKEFLMKDLYTFDCDLESAKISYETVNEQYKNLFDYLEIPYVKIEADTGLMGGNISHEYHILTSIGEDHIVQCKKCNKAVNKELLNEKQLICDECVPEDIEQHEGIEIGHTFVLEDKYTKALNATYLSKKGKPEILQMGCYGIGVTRLIAASIERFSTESEIRWPIPIAPFKLCIIPPKEGSKEQEKVKDLMEEIDNFLKSKEKSLRDDVVIDDRTQITIGKRLMHTKRLGIPFIIVIGSKAAEEINPTVELHDLNQNIVHELSITDALNKVMSQIKTYEIV</sequence>
<evidence type="ECO:0000256" key="8">
    <source>
        <dbReference type="ARBA" id="ARBA00047671"/>
    </source>
</evidence>
<dbReference type="STRING" id="568069.A0A1J1J937"/>
<dbReference type="GO" id="GO:0005524">
    <property type="term" value="F:ATP binding"/>
    <property type="evidence" value="ECO:0007669"/>
    <property type="project" value="UniProtKB-KW"/>
</dbReference>
<dbReference type="InterPro" id="IPR002314">
    <property type="entry name" value="aa-tRNA-synt_IIb"/>
</dbReference>
<evidence type="ECO:0000256" key="4">
    <source>
        <dbReference type="ARBA" id="ARBA00022840"/>
    </source>
</evidence>
<dbReference type="InterPro" id="IPR036621">
    <property type="entry name" value="Anticodon-bd_dom_sf"/>
</dbReference>
<dbReference type="PROSITE" id="PS50862">
    <property type="entry name" value="AA_TRNA_LIGASE_II"/>
    <property type="match status" value="1"/>
</dbReference>
<feature type="domain" description="Aminoacyl-transfer RNA synthetases class-II family profile" evidence="10">
    <location>
        <begin position="74"/>
        <end position="324"/>
    </location>
</feature>
<dbReference type="InterPro" id="IPR033730">
    <property type="entry name" value="ProRS_core_prok"/>
</dbReference>
<evidence type="ECO:0000259" key="10">
    <source>
        <dbReference type="PROSITE" id="PS50862"/>
    </source>
</evidence>
<keyword evidence="5" id="KW-0648">Protein biosynthesis</keyword>
<proteinExistence type="predicted"/>
<dbReference type="EC" id="6.1.1.15" evidence="1"/>
<dbReference type="InterPro" id="IPR006195">
    <property type="entry name" value="aa-tRNA-synth_II"/>
</dbReference>
<dbReference type="CDD" id="cd00779">
    <property type="entry name" value="ProRS_core_prok"/>
    <property type="match status" value="1"/>
</dbReference>
<dbReference type="SUPFAM" id="SSF55681">
    <property type="entry name" value="Class II aaRS and biotin synthetases"/>
    <property type="match status" value="1"/>
</dbReference>
<evidence type="ECO:0000313" key="12">
    <source>
        <dbReference type="Proteomes" id="UP000183832"/>
    </source>
</evidence>
<dbReference type="EMBL" id="CVRI01000072">
    <property type="protein sequence ID" value="CRL07513.1"/>
    <property type="molecule type" value="Genomic_DNA"/>
</dbReference>
<evidence type="ECO:0000256" key="2">
    <source>
        <dbReference type="ARBA" id="ARBA00022598"/>
    </source>
</evidence>
<evidence type="ECO:0000256" key="1">
    <source>
        <dbReference type="ARBA" id="ARBA00012831"/>
    </source>
</evidence>
<gene>
    <name evidence="11" type="ORF">CLUMA_CG020478</name>
</gene>
<keyword evidence="2" id="KW-0436">Ligase</keyword>
<evidence type="ECO:0000313" key="11">
    <source>
        <dbReference type="EMBL" id="CRL07513.1"/>
    </source>
</evidence>
<name>A0A1J1J937_9DIPT</name>
<dbReference type="PRINTS" id="PR01046">
    <property type="entry name" value="TRNASYNTHPRO"/>
</dbReference>
<dbReference type="Gene3D" id="3.40.50.800">
    <property type="entry name" value="Anticodon-binding domain"/>
    <property type="match status" value="1"/>
</dbReference>
<dbReference type="Gene3D" id="3.30.930.10">
    <property type="entry name" value="Bira Bifunctional Protein, Domain 2"/>
    <property type="match status" value="1"/>
</dbReference>
<reference evidence="11 12" key="1">
    <citation type="submission" date="2015-04" db="EMBL/GenBank/DDBJ databases">
        <authorList>
            <person name="Syromyatnikov M.Y."/>
            <person name="Popov V.N."/>
        </authorList>
    </citation>
    <scope>NUCLEOTIDE SEQUENCE [LARGE SCALE GENOMIC DNA]</scope>
</reference>
<keyword evidence="12" id="KW-1185">Reference proteome</keyword>
<dbReference type="SUPFAM" id="SSF52954">
    <property type="entry name" value="Class II aaRS ABD-related"/>
    <property type="match status" value="1"/>
</dbReference>
<dbReference type="InterPro" id="IPR002316">
    <property type="entry name" value="Pro-tRNA-ligase_IIa"/>
</dbReference>
<dbReference type="Pfam" id="PF03129">
    <property type="entry name" value="HGTP_anticodon"/>
    <property type="match status" value="1"/>
</dbReference>
<evidence type="ECO:0000256" key="7">
    <source>
        <dbReference type="ARBA" id="ARBA00029731"/>
    </source>
</evidence>
<dbReference type="PANTHER" id="PTHR42753">
    <property type="entry name" value="MITOCHONDRIAL RIBOSOME PROTEIN L39/PROLYL-TRNA LIGASE FAMILY MEMBER"/>
    <property type="match status" value="1"/>
</dbReference>
<keyword evidence="3" id="KW-0547">Nucleotide-binding</keyword>
<evidence type="ECO:0000256" key="5">
    <source>
        <dbReference type="ARBA" id="ARBA00022917"/>
    </source>
</evidence>